<dbReference type="EMBL" id="OU503058">
    <property type="protein sequence ID" value="CAI9787722.1"/>
    <property type="molecule type" value="Genomic_DNA"/>
</dbReference>
<feature type="compositionally biased region" description="Basic and acidic residues" evidence="4">
    <location>
        <begin position="257"/>
        <end position="266"/>
    </location>
</feature>
<dbReference type="InterPro" id="IPR040356">
    <property type="entry name" value="SPEAR"/>
</dbReference>
<evidence type="ECO:0000256" key="1">
    <source>
        <dbReference type="ARBA" id="ARBA00022491"/>
    </source>
</evidence>
<proteinExistence type="predicted"/>
<evidence type="ECO:0000313" key="6">
    <source>
        <dbReference type="Proteomes" id="UP000834106"/>
    </source>
</evidence>
<name>A0AAD2EDE1_9LAMI</name>
<feature type="region of interest" description="Disordered" evidence="4">
    <location>
        <begin position="255"/>
        <end position="278"/>
    </location>
</feature>
<accession>A0AAD2EDE1</accession>
<dbReference type="AlphaFoldDB" id="A0AAD2EDE1"/>
<keyword evidence="3" id="KW-0804">Transcription</keyword>
<dbReference type="PANTHER" id="PTHR33388:SF1">
    <property type="entry name" value="PROTEIN SPEAR2"/>
    <property type="match status" value="1"/>
</dbReference>
<reference evidence="5" key="1">
    <citation type="submission" date="2023-05" db="EMBL/GenBank/DDBJ databases">
        <authorList>
            <person name="Huff M."/>
        </authorList>
    </citation>
    <scope>NUCLEOTIDE SEQUENCE</scope>
</reference>
<dbReference type="PANTHER" id="PTHR33388">
    <property type="entry name" value="OS01G0212500 PROTEIN"/>
    <property type="match status" value="1"/>
</dbReference>
<dbReference type="Proteomes" id="UP000834106">
    <property type="component" value="Chromosome 23"/>
</dbReference>
<sequence length="385" mass="42242">MRLEEQQKKEAALQAANVFANNAVGSHSDSTACLAIPCPSFRPNLCPSSTSTPLPPPSPSDLPSPNFLYRPVQLSKNVEVVHQNSVQLSKPLNIGENEVGLPAISGPGQGKWPRLWNGEQNLEGEGRMLDHRRFAFWPRVNFPYESNALVLPLPQRSHQYHHPPSSMVNVSSGTSSSSVLKFQMEPPSNQSFCDNNCAPLSPKEEKMVGMKRSYPFSPESPTAPSCQCKSQPAHFTSISRSDESASCSNGCTNHLEPSTKHIRDDAPNISPLPEKNASGVIRENKELNGDFLTLAPPAPATQPLNVKYKHPLAYSGYREEELFEFGCPSSQEFTKDAIQRPGSSRLIEQPPFSFFPTKVEIDRATISARDGIGKIAEPVDLSLKL</sequence>
<dbReference type="GO" id="GO:0003700">
    <property type="term" value="F:DNA-binding transcription factor activity"/>
    <property type="evidence" value="ECO:0007669"/>
    <property type="project" value="InterPro"/>
</dbReference>
<gene>
    <name evidence="5" type="ORF">FPE_LOCUS35152</name>
</gene>
<organism evidence="5 6">
    <name type="scientific">Fraxinus pennsylvanica</name>
    <dbReference type="NCBI Taxonomy" id="56036"/>
    <lineage>
        <taxon>Eukaryota</taxon>
        <taxon>Viridiplantae</taxon>
        <taxon>Streptophyta</taxon>
        <taxon>Embryophyta</taxon>
        <taxon>Tracheophyta</taxon>
        <taxon>Spermatophyta</taxon>
        <taxon>Magnoliopsida</taxon>
        <taxon>eudicotyledons</taxon>
        <taxon>Gunneridae</taxon>
        <taxon>Pentapetalae</taxon>
        <taxon>asterids</taxon>
        <taxon>lamiids</taxon>
        <taxon>Lamiales</taxon>
        <taxon>Oleaceae</taxon>
        <taxon>Oleeae</taxon>
        <taxon>Fraxinus</taxon>
    </lineage>
</organism>
<evidence type="ECO:0000313" key="5">
    <source>
        <dbReference type="EMBL" id="CAI9787722.1"/>
    </source>
</evidence>
<evidence type="ECO:0000256" key="2">
    <source>
        <dbReference type="ARBA" id="ARBA00023015"/>
    </source>
</evidence>
<keyword evidence="1" id="KW-0678">Repressor</keyword>
<keyword evidence="2" id="KW-0805">Transcription regulation</keyword>
<evidence type="ECO:0000256" key="4">
    <source>
        <dbReference type="SAM" id="MobiDB-lite"/>
    </source>
</evidence>
<keyword evidence="6" id="KW-1185">Reference proteome</keyword>
<protein>
    <submittedName>
        <fullName evidence="5">Uncharacterized protein</fullName>
    </submittedName>
</protein>
<evidence type="ECO:0000256" key="3">
    <source>
        <dbReference type="ARBA" id="ARBA00023163"/>
    </source>
</evidence>